<dbReference type="GO" id="GO:0007165">
    <property type="term" value="P:signal transduction"/>
    <property type="evidence" value="ECO:0007669"/>
    <property type="project" value="UniProtKB-KW"/>
</dbReference>
<organism evidence="8 9">
    <name type="scientific">Pseudoalteromonas tetraodonis GFC</name>
    <dbReference type="NCBI Taxonomy" id="1315271"/>
    <lineage>
        <taxon>Bacteria</taxon>
        <taxon>Pseudomonadati</taxon>
        <taxon>Pseudomonadota</taxon>
        <taxon>Gammaproteobacteria</taxon>
        <taxon>Alteromonadales</taxon>
        <taxon>Pseudoalteromonadaceae</taxon>
        <taxon>Pseudoalteromonas</taxon>
    </lineage>
</organism>
<dbReference type="InterPro" id="IPR004089">
    <property type="entry name" value="MCPsignal_dom"/>
</dbReference>
<reference evidence="8" key="2">
    <citation type="submission" date="2023-01" db="EMBL/GenBank/DDBJ databases">
        <title>Draft genome sequence of Pseudoalteromonas tetraodonis strain NBRC 103034.</title>
        <authorList>
            <person name="Sun Q."/>
            <person name="Mori K."/>
        </authorList>
    </citation>
    <scope>NUCLEOTIDE SEQUENCE</scope>
    <source>
        <strain evidence="8">NBRC 103034</strain>
    </source>
</reference>
<dbReference type="PROSITE" id="PS50111">
    <property type="entry name" value="CHEMOTAXIS_TRANSDUC_2"/>
    <property type="match status" value="1"/>
</dbReference>
<dbReference type="RefSeq" id="WP_033103811.1">
    <property type="nucleotide sequence ID" value="NZ_BJXY01000053.1"/>
</dbReference>
<dbReference type="SMART" id="SM00091">
    <property type="entry name" value="PAS"/>
    <property type="match status" value="1"/>
</dbReference>
<dbReference type="InterPro" id="IPR004090">
    <property type="entry name" value="Chemotax_Me-accpt_rcpt"/>
</dbReference>
<dbReference type="EMBL" id="BSNE01000002">
    <property type="protein sequence ID" value="GLQ01364.1"/>
    <property type="molecule type" value="Genomic_DNA"/>
</dbReference>
<comment type="similarity">
    <text evidence="3">Belongs to the methyl-accepting chemotaxis (MCP) protein family.</text>
</comment>
<sequence length="534" mass="58893">MWFSPKKRKQAFAKQLVSTHEAAAIIVNNDNTVIAVNDEFTSLSKTLNQTNDTNTLTYLNKRYNPTSKTIACGNNLFLTQHISPLTLKELDTCSLHVFKPEPIRVLDEQAWQTLLSLGEDIYAVFDDNSKLVANNLDTSNSADAALLPKENTKLLNVLQDALNSEHGSLCLSVKDNIYYNVAHTTFNFNNTLLSAFVLSKQSQVEDYKQFELLSKVVSNTSTSVLITNKDGLVEYVNPGFEVLSGYTLAEVKGKKPGNFLQGEQTDKETVKRISKNLKNKQPFYEEILNFDKNGVPYWIVLSVNPTFDDNGQHTGFVGVSSDIREIKRQVLEQINQKDAISSHSAVIEFNEDGQFLSANEYTKKQLNISEGSNIASVFGNLRDHLDASRIQILNQGKPTEVMMSLTHQNEDVTLDCIISSITDLNGKVSKYVVFGSNVSSRNKLVTGTHQSMSTVLGKIQTTVTTINAVADQTNLLALNAAIEAARAGEAGRGFAVVADEVRNLAKTSNEAAAQIGLLINETQTHVDELASFLK</sequence>
<dbReference type="NCBIfam" id="TIGR00229">
    <property type="entry name" value="sensory_box"/>
    <property type="match status" value="1"/>
</dbReference>
<comment type="subcellular location">
    <subcellularLocation>
        <location evidence="1">Membrane</location>
    </subcellularLocation>
</comment>
<dbReference type="GO" id="GO:0004888">
    <property type="term" value="F:transmembrane signaling receptor activity"/>
    <property type="evidence" value="ECO:0007669"/>
    <property type="project" value="InterPro"/>
</dbReference>
<keyword evidence="9" id="KW-1185">Reference proteome</keyword>
<dbReference type="SMART" id="SM00283">
    <property type="entry name" value="MA"/>
    <property type="match status" value="1"/>
</dbReference>
<dbReference type="Proteomes" id="UP001161408">
    <property type="component" value="Unassembled WGS sequence"/>
</dbReference>
<dbReference type="GO" id="GO:0006935">
    <property type="term" value="P:chemotaxis"/>
    <property type="evidence" value="ECO:0007669"/>
    <property type="project" value="InterPro"/>
</dbReference>
<evidence type="ECO:0000256" key="2">
    <source>
        <dbReference type="ARBA" id="ARBA00023224"/>
    </source>
</evidence>
<dbReference type="Gene3D" id="1.10.287.950">
    <property type="entry name" value="Methyl-accepting chemotaxis protein"/>
    <property type="match status" value="1"/>
</dbReference>
<proteinExistence type="inferred from homology"/>
<gene>
    <name evidence="8" type="ORF">GCM10007914_02450</name>
</gene>
<evidence type="ECO:0000256" key="3">
    <source>
        <dbReference type="ARBA" id="ARBA00029447"/>
    </source>
</evidence>
<dbReference type="PANTHER" id="PTHR32089:SF112">
    <property type="entry name" value="LYSOZYME-LIKE PROTEIN-RELATED"/>
    <property type="match status" value="1"/>
</dbReference>
<dbReference type="InterPro" id="IPR000014">
    <property type="entry name" value="PAS"/>
</dbReference>
<accession>A0AA37RZN4</accession>
<dbReference type="CDD" id="cd00130">
    <property type="entry name" value="PAS"/>
    <property type="match status" value="1"/>
</dbReference>
<feature type="domain" description="PAC" evidence="7">
    <location>
        <begin position="281"/>
        <end position="335"/>
    </location>
</feature>
<name>A0AA37RZN4_9GAMM</name>
<dbReference type="PRINTS" id="PR00260">
    <property type="entry name" value="CHEMTRNSDUCR"/>
</dbReference>
<evidence type="ECO:0000256" key="1">
    <source>
        <dbReference type="ARBA" id="ARBA00004370"/>
    </source>
</evidence>
<evidence type="ECO:0000313" key="8">
    <source>
        <dbReference type="EMBL" id="GLQ01364.1"/>
    </source>
</evidence>
<dbReference type="PANTHER" id="PTHR32089">
    <property type="entry name" value="METHYL-ACCEPTING CHEMOTAXIS PROTEIN MCPB"/>
    <property type="match status" value="1"/>
</dbReference>
<feature type="domain" description="Methyl-accepting transducer" evidence="5">
    <location>
        <begin position="458"/>
        <end position="534"/>
    </location>
</feature>
<dbReference type="Pfam" id="PF13426">
    <property type="entry name" value="PAS_9"/>
    <property type="match status" value="1"/>
</dbReference>
<evidence type="ECO:0000313" key="9">
    <source>
        <dbReference type="Proteomes" id="UP001161408"/>
    </source>
</evidence>
<dbReference type="SMART" id="SM00086">
    <property type="entry name" value="PAC"/>
    <property type="match status" value="1"/>
</dbReference>
<dbReference type="Pfam" id="PF00015">
    <property type="entry name" value="MCPsignal"/>
    <property type="match status" value="1"/>
</dbReference>
<dbReference type="InterPro" id="IPR000700">
    <property type="entry name" value="PAS-assoc_C"/>
</dbReference>
<dbReference type="GO" id="GO:0016020">
    <property type="term" value="C:membrane"/>
    <property type="evidence" value="ECO:0007669"/>
    <property type="project" value="UniProtKB-SubCell"/>
</dbReference>
<dbReference type="InterPro" id="IPR001610">
    <property type="entry name" value="PAC"/>
</dbReference>
<dbReference type="InterPro" id="IPR035965">
    <property type="entry name" value="PAS-like_dom_sf"/>
</dbReference>
<feature type="domain" description="PAS" evidence="6">
    <location>
        <begin position="209"/>
        <end position="254"/>
    </location>
</feature>
<evidence type="ECO:0000259" key="5">
    <source>
        <dbReference type="PROSITE" id="PS50111"/>
    </source>
</evidence>
<reference evidence="8" key="1">
    <citation type="journal article" date="2014" name="Int. J. Syst. Evol. Microbiol.">
        <title>Complete genome sequence of Corynebacterium casei LMG S-19264T (=DSM 44701T), isolated from a smear-ripened cheese.</title>
        <authorList>
            <consortium name="US DOE Joint Genome Institute (JGI-PGF)"/>
            <person name="Walter F."/>
            <person name="Albersmeier A."/>
            <person name="Kalinowski J."/>
            <person name="Ruckert C."/>
        </authorList>
    </citation>
    <scope>NUCLEOTIDE SEQUENCE</scope>
    <source>
        <strain evidence="8">NBRC 103034</strain>
    </source>
</reference>
<keyword evidence="2 4" id="KW-0807">Transducer</keyword>
<evidence type="ECO:0008006" key="10">
    <source>
        <dbReference type="Google" id="ProtNLM"/>
    </source>
</evidence>
<comment type="caution">
    <text evidence="8">The sequence shown here is derived from an EMBL/GenBank/DDBJ whole genome shotgun (WGS) entry which is preliminary data.</text>
</comment>
<evidence type="ECO:0000259" key="7">
    <source>
        <dbReference type="PROSITE" id="PS50113"/>
    </source>
</evidence>
<evidence type="ECO:0000256" key="4">
    <source>
        <dbReference type="PROSITE-ProRule" id="PRU00284"/>
    </source>
</evidence>
<dbReference type="PROSITE" id="PS50113">
    <property type="entry name" value="PAC"/>
    <property type="match status" value="1"/>
</dbReference>
<dbReference type="AlphaFoldDB" id="A0AA37RZN4"/>
<dbReference type="SUPFAM" id="SSF58104">
    <property type="entry name" value="Methyl-accepting chemotaxis protein (MCP) signaling domain"/>
    <property type="match status" value="1"/>
</dbReference>
<protein>
    <recommendedName>
        <fullName evidence="10">Histidine kinase</fullName>
    </recommendedName>
</protein>
<dbReference type="PROSITE" id="PS50112">
    <property type="entry name" value="PAS"/>
    <property type="match status" value="1"/>
</dbReference>
<dbReference type="SUPFAM" id="SSF55785">
    <property type="entry name" value="PYP-like sensor domain (PAS domain)"/>
    <property type="match status" value="2"/>
</dbReference>
<dbReference type="Gene3D" id="3.30.450.20">
    <property type="entry name" value="PAS domain"/>
    <property type="match status" value="1"/>
</dbReference>
<evidence type="ECO:0000259" key="6">
    <source>
        <dbReference type="PROSITE" id="PS50112"/>
    </source>
</evidence>